<keyword evidence="1" id="KW-0175">Coiled coil</keyword>
<evidence type="ECO:0000313" key="3">
    <source>
        <dbReference type="Proteomes" id="UP000179807"/>
    </source>
</evidence>
<dbReference type="OrthoDB" id="7482953at2759"/>
<feature type="coiled-coil region" evidence="1">
    <location>
        <begin position="305"/>
        <end position="337"/>
    </location>
</feature>
<organism evidence="2 3">
    <name type="scientific">Tritrichomonas foetus</name>
    <dbReference type="NCBI Taxonomy" id="1144522"/>
    <lineage>
        <taxon>Eukaryota</taxon>
        <taxon>Metamonada</taxon>
        <taxon>Parabasalia</taxon>
        <taxon>Tritrichomonadida</taxon>
        <taxon>Tritrichomonadidae</taxon>
        <taxon>Tritrichomonas</taxon>
    </lineage>
</organism>
<dbReference type="AlphaFoldDB" id="A0A1J4JE65"/>
<feature type="coiled-coil region" evidence="1">
    <location>
        <begin position="3"/>
        <end position="37"/>
    </location>
</feature>
<reference evidence="2" key="1">
    <citation type="submission" date="2016-10" db="EMBL/GenBank/DDBJ databases">
        <authorList>
            <person name="Benchimol M."/>
            <person name="Almeida L.G."/>
            <person name="Vasconcelos A.T."/>
            <person name="Perreira-Neves A."/>
            <person name="Rosa I.A."/>
            <person name="Tasca T."/>
            <person name="Bogo M.R."/>
            <person name="de Souza W."/>
        </authorList>
    </citation>
    <scope>NUCLEOTIDE SEQUENCE [LARGE SCALE GENOMIC DNA]</scope>
    <source>
        <strain evidence="2">K</strain>
    </source>
</reference>
<sequence>MIGQQQLNQINSLQVQVDSLKNQLLQKEEEIAFLKNQYRHRKTSINITTITRIVRNLLKSIKQKDPKLAARLQQIDNEKDSSKKVEQFALFMEDYSNSNASSVNRVCEQLFDHVKLIEQVASGQYQTFAISSPKTLQKLMLAQAEKTNQFLSSFSRSNDSVLPKISDSLNLEFKPRRRYEEISKFIKNSNIPYEEMKTLLLQEITIVDALRSYSQDLQQTLQQQKHQHQQQLQEQLQQQEQLNNIDVEKLRNDIEDELRQQYDHLLAERESRIQNDAKRQIEAMKGEIERSLRPKIEEELRQQITDELNENMDEIRARDEQYARNQLEDELRAQLENDLRPEIENKLRPEIENQIHQQLMEQLQPQIEQQLRDDIYNQLYQEVEDEITPKIEQRLRNEISHQNDDQNERDYQIIYEKAKEELIPQITESLREELIPEIQSEVENELRPVLQREIRSELIPVLKSELRPVVEEEISPVLISKLRPILSEEMREEITEEITPQITERLRKQITSELYPQIEDELYQKIKSQVEDDLTRQNEIDLRQKLIWELTPQIRKQLTQEIENNVNSNYQNRLEKSKNDIEANLRLEIEDELNSKLRREFAVEKRNLRNQIESELRNDSGFREEIASEIQGSIENRLRSRLTKEIRDQISQERNISISDSNLSSASTAFDVLCESLGYQRRKFTFDDFLSMVLAIAKEVLELRKHFSLKTSQILKPMIDLELQVQHLDQLHTQTRALLVRQSQIISDLRKQTGVASWVSWANKVYEIIYGKSAEAYDDVPELRLSIEEGVASAVAHQTIWKQNNNVDAMESPPRVRKSPMKGAFVYNE</sequence>
<accession>A0A1J4JE65</accession>
<evidence type="ECO:0000313" key="2">
    <source>
        <dbReference type="EMBL" id="OHS97400.1"/>
    </source>
</evidence>
<feature type="coiled-coil region" evidence="1">
    <location>
        <begin position="214"/>
        <end position="245"/>
    </location>
</feature>
<dbReference type="Proteomes" id="UP000179807">
    <property type="component" value="Unassembled WGS sequence"/>
</dbReference>
<dbReference type="EMBL" id="MLAK01001116">
    <property type="protein sequence ID" value="OHS97400.1"/>
    <property type="molecule type" value="Genomic_DNA"/>
</dbReference>
<protein>
    <submittedName>
        <fullName evidence="2">Uncharacterized protein</fullName>
    </submittedName>
</protein>
<name>A0A1J4JE65_9EUKA</name>
<proteinExistence type="predicted"/>
<evidence type="ECO:0000256" key="1">
    <source>
        <dbReference type="SAM" id="Coils"/>
    </source>
</evidence>
<gene>
    <name evidence="2" type="ORF">TRFO_36346</name>
</gene>
<dbReference type="VEuPathDB" id="TrichDB:TRFO_36346"/>
<dbReference type="RefSeq" id="XP_068350537.1">
    <property type="nucleotide sequence ID" value="XM_068510779.1"/>
</dbReference>
<keyword evidence="3" id="KW-1185">Reference proteome</keyword>
<dbReference type="GeneID" id="94845483"/>
<comment type="caution">
    <text evidence="2">The sequence shown here is derived from an EMBL/GenBank/DDBJ whole genome shotgun (WGS) entry which is preliminary data.</text>
</comment>